<protein>
    <submittedName>
        <fullName evidence="2">Uncharacterized protein</fullName>
    </submittedName>
</protein>
<accession>A0ABV3Q2Y5</accession>
<evidence type="ECO:0000313" key="3">
    <source>
        <dbReference type="Proteomes" id="UP001556040"/>
    </source>
</evidence>
<sequence>MVRSFHPESWLRVLAMALLIPLLMLEPFFTKMVIFLIPLFVLLAFTADMMNVRSQSKKINAYLLITSLYLIGVMSEGSFIRTMVVTGLVMSIYALSVETT</sequence>
<feature type="transmembrane region" description="Helical" evidence="1">
    <location>
        <begin position="62"/>
        <end position="95"/>
    </location>
</feature>
<evidence type="ECO:0000256" key="1">
    <source>
        <dbReference type="SAM" id="Phobius"/>
    </source>
</evidence>
<comment type="caution">
    <text evidence="2">The sequence shown here is derived from an EMBL/GenBank/DDBJ whole genome shotgun (WGS) entry which is preliminary data.</text>
</comment>
<reference evidence="2 3" key="1">
    <citation type="journal article" date="1979" name="Int. J. Syst. Evol. Microbiol.">
        <title>Bacillus globisporus subsp. marinus subsp. nov.</title>
        <authorList>
            <person name="Liu H."/>
        </authorList>
    </citation>
    <scope>NUCLEOTIDE SEQUENCE [LARGE SCALE GENOMIC DNA]</scope>
    <source>
        <strain evidence="2 3">DSM 1297</strain>
    </source>
</reference>
<keyword evidence="1" id="KW-0472">Membrane</keyword>
<keyword evidence="1" id="KW-1133">Transmembrane helix</keyword>
<keyword evidence="1" id="KW-0812">Transmembrane</keyword>
<dbReference type="RefSeq" id="WP_367779168.1">
    <property type="nucleotide sequence ID" value="NZ_JBFMIA010000004.1"/>
</dbReference>
<gene>
    <name evidence="2" type="ORF">AB1471_07745</name>
</gene>
<keyword evidence="3" id="KW-1185">Reference proteome</keyword>
<dbReference type="Proteomes" id="UP001556040">
    <property type="component" value="Unassembled WGS sequence"/>
</dbReference>
<evidence type="ECO:0000313" key="2">
    <source>
        <dbReference type="EMBL" id="MEW9501693.1"/>
    </source>
</evidence>
<organism evidence="2 3">
    <name type="scientific">Jeotgalibacillus marinus</name>
    <dbReference type="NCBI Taxonomy" id="86667"/>
    <lineage>
        <taxon>Bacteria</taxon>
        <taxon>Bacillati</taxon>
        <taxon>Bacillota</taxon>
        <taxon>Bacilli</taxon>
        <taxon>Bacillales</taxon>
        <taxon>Caryophanaceae</taxon>
        <taxon>Jeotgalibacillus</taxon>
    </lineage>
</organism>
<name>A0ABV3Q2Y5_9BACL</name>
<dbReference type="EMBL" id="JBFMIA010000004">
    <property type="protein sequence ID" value="MEW9501693.1"/>
    <property type="molecule type" value="Genomic_DNA"/>
</dbReference>
<proteinExistence type="predicted"/>